<dbReference type="EMBL" id="JAHKNI010000016">
    <property type="protein sequence ID" value="MBU3066815.1"/>
    <property type="molecule type" value="Genomic_DNA"/>
</dbReference>
<keyword evidence="2" id="KW-1185">Reference proteome</keyword>
<sequence>MDLHDMDSSAEVLAAAGRYHTAASSVAEGIARILRELTAPQPGRSPLDRELLARLGWITETLAEAADGHGDRVADTHSAATDSVLALEEADASGARILDRADPYG</sequence>
<evidence type="ECO:0000313" key="1">
    <source>
        <dbReference type="EMBL" id="MBU3066815.1"/>
    </source>
</evidence>
<dbReference type="Proteomes" id="UP000733379">
    <property type="component" value="Unassembled WGS sequence"/>
</dbReference>
<proteinExistence type="predicted"/>
<organism evidence="1 2">
    <name type="scientific">Nocardia albiluteola</name>
    <dbReference type="NCBI Taxonomy" id="2842303"/>
    <lineage>
        <taxon>Bacteria</taxon>
        <taxon>Bacillati</taxon>
        <taxon>Actinomycetota</taxon>
        <taxon>Actinomycetes</taxon>
        <taxon>Mycobacteriales</taxon>
        <taxon>Nocardiaceae</taxon>
        <taxon>Nocardia</taxon>
    </lineage>
</organism>
<reference evidence="1 2" key="1">
    <citation type="submission" date="2021-06" db="EMBL/GenBank/DDBJ databases">
        <title>Actinomycetes sequencing.</title>
        <authorList>
            <person name="Shan Q."/>
        </authorList>
    </citation>
    <scope>NUCLEOTIDE SEQUENCE [LARGE SCALE GENOMIC DNA]</scope>
    <source>
        <strain evidence="1 2">NEAU-G5</strain>
    </source>
</reference>
<gene>
    <name evidence="1" type="ORF">KO481_35515</name>
</gene>
<name>A0ABS6B932_9NOCA</name>
<protein>
    <submittedName>
        <fullName evidence="1">Uncharacterized protein</fullName>
    </submittedName>
</protein>
<comment type="caution">
    <text evidence="1">The sequence shown here is derived from an EMBL/GenBank/DDBJ whole genome shotgun (WGS) entry which is preliminary data.</text>
</comment>
<dbReference type="RefSeq" id="WP_215922877.1">
    <property type="nucleotide sequence ID" value="NZ_JAHKNI010000016.1"/>
</dbReference>
<evidence type="ECO:0000313" key="2">
    <source>
        <dbReference type="Proteomes" id="UP000733379"/>
    </source>
</evidence>
<accession>A0ABS6B932</accession>